<evidence type="ECO:0000313" key="1">
    <source>
        <dbReference type="EMBL" id="RDX94897.1"/>
    </source>
</evidence>
<dbReference type="EMBL" id="QJKJ01004257">
    <property type="protein sequence ID" value="RDX94897.1"/>
    <property type="molecule type" value="Genomic_DNA"/>
</dbReference>
<name>A0A371GWH1_MUCPR</name>
<proteinExistence type="predicted"/>
<evidence type="ECO:0000313" key="2">
    <source>
        <dbReference type="Proteomes" id="UP000257109"/>
    </source>
</evidence>
<dbReference type="AlphaFoldDB" id="A0A371GWH1"/>
<protein>
    <submittedName>
        <fullName evidence="1">Uncharacterized protein</fullName>
    </submittedName>
</protein>
<organism evidence="1 2">
    <name type="scientific">Mucuna pruriens</name>
    <name type="common">Velvet bean</name>
    <name type="synonym">Dolichos pruriens</name>
    <dbReference type="NCBI Taxonomy" id="157652"/>
    <lineage>
        <taxon>Eukaryota</taxon>
        <taxon>Viridiplantae</taxon>
        <taxon>Streptophyta</taxon>
        <taxon>Embryophyta</taxon>
        <taxon>Tracheophyta</taxon>
        <taxon>Spermatophyta</taxon>
        <taxon>Magnoliopsida</taxon>
        <taxon>eudicotyledons</taxon>
        <taxon>Gunneridae</taxon>
        <taxon>Pentapetalae</taxon>
        <taxon>rosids</taxon>
        <taxon>fabids</taxon>
        <taxon>Fabales</taxon>
        <taxon>Fabaceae</taxon>
        <taxon>Papilionoideae</taxon>
        <taxon>50 kb inversion clade</taxon>
        <taxon>NPAAA clade</taxon>
        <taxon>indigoferoid/millettioid clade</taxon>
        <taxon>Phaseoleae</taxon>
        <taxon>Mucuna</taxon>
    </lineage>
</organism>
<accession>A0A371GWH1</accession>
<reference evidence="1" key="1">
    <citation type="submission" date="2018-05" db="EMBL/GenBank/DDBJ databases">
        <title>Draft genome of Mucuna pruriens seed.</title>
        <authorList>
            <person name="Nnadi N.E."/>
            <person name="Vos R."/>
            <person name="Hasami M.H."/>
            <person name="Devisetty U.K."/>
            <person name="Aguiy J.C."/>
        </authorList>
    </citation>
    <scope>NUCLEOTIDE SEQUENCE [LARGE SCALE GENOMIC DNA]</scope>
    <source>
        <strain evidence="1">JCA_2017</strain>
    </source>
</reference>
<dbReference type="Proteomes" id="UP000257109">
    <property type="component" value="Unassembled WGS sequence"/>
</dbReference>
<keyword evidence="2" id="KW-1185">Reference proteome</keyword>
<gene>
    <name evidence="1" type="ORF">CR513_22661</name>
</gene>
<sequence>MEYLILKTPNLLSRGVFRLATHTTVKGDTFLNHIPKYRLVEFPWPGLKKPTSVIPPAETKLSPSLIN</sequence>
<dbReference type="OrthoDB" id="1807560at2759"/>
<feature type="non-terminal residue" evidence="1">
    <location>
        <position position="1"/>
    </location>
</feature>
<comment type="caution">
    <text evidence="1">The sequence shown here is derived from an EMBL/GenBank/DDBJ whole genome shotgun (WGS) entry which is preliminary data.</text>
</comment>